<evidence type="ECO:0000259" key="2">
    <source>
        <dbReference type="Pfam" id="PF11427"/>
    </source>
</evidence>
<protein>
    <recommendedName>
        <fullName evidence="2">Tc3 transposase DNA binding domain-containing protein</fullName>
    </recommendedName>
</protein>
<dbReference type="InterPro" id="IPR025898">
    <property type="entry name" value="Tc3_transposase_DNA-bd_dom"/>
</dbReference>
<dbReference type="Pfam" id="PF11427">
    <property type="entry name" value="HTH_Tnp_Tc3_1"/>
    <property type="match status" value="1"/>
</dbReference>
<keyword evidence="4" id="KW-1185">Reference proteome</keyword>
<feature type="domain" description="Tc3 transposase DNA binding" evidence="2">
    <location>
        <begin position="4"/>
        <end position="50"/>
    </location>
</feature>
<evidence type="ECO:0000313" key="4">
    <source>
        <dbReference type="Proteomes" id="UP000499080"/>
    </source>
</evidence>
<dbReference type="GO" id="GO:0005634">
    <property type="term" value="C:nucleus"/>
    <property type="evidence" value="ECO:0007669"/>
    <property type="project" value="UniProtKB-SubCell"/>
</dbReference>
<evidence type="ECO:0000313" key="3">
    <source>
        <dbReference type="EMBL" id="GBM74102.1"/>
    </source>
</evidence>
<dbReference type="Proteomes" id="UP000499080">
    <property type="component" value="Unassembled WGS sequence"/>
</dbReference>
<gene>
    <name evidence="3" type="ORF">AVEN_95114_1</name>
</gene>
<accession>A0A4Y2I9K0</accession>
<name>A0A4Y2I9K0_ARAVE</name>
<organism evidence="3 4">
    <name type="scientific">Araneus ventricosus</name>
    <name type="common">Orbweaver spider</name>
    <name type="synonym">Epeira ventricosa</name>
    <dbReference type="NCBI Taxonomy" id="182803"/>
    <lineage>
        <taxon>Eukaryota</taxon>
        <taxon>Metazoa</taxon>
        <taxon>Ecdysozoa</taxon>
        <taxon>Arthropoda</taxon>
        <taxon>Chelicerata</taxon>
        <taxon>Arachnida</taxon>
        <taxon>Araneae</taxon>
        <taxon>Araneomorphae</taxon>
        <taxon>Entelegynae</taxon>
        <taxon>Araneoidea</taxon>
        <taxon>Araneidae</taxon>
        <taxon>Araneus</taxon>
    </lineage>
</organism>
<proteinExistence type="predicted"/>
<dbReference type="Gene3D" id="1.10.10.60">
    <property type="entry name" value="Homeodomain-like"/>
    <property type="match status" value="1"/>
</dbReference>
<dbReference type="EMBL" id="BGPR01002474">
    <property type="protein sequence ID" value="GBM74102.1"/>
    <property type="molecule type" value="Genomic_DNA"/>
</dbReference>
<reference evidence="3 4" key="1">
    <citation type="journal article" date="2019" name="Sci. Rep.">
        <title>Orb-weaving spider Araneus ventricosus genome elucidates the spidroin gene catalogue.</title>
        <authorList>
            <person name="Kono N."/>
            <person name="Nakamura H."/>
            <person name="Ohtoshi R."/>
            <person name="Moran D.A.P."/>
            <person name="Shinohara A."/>
            <person name="Yoshida Y."/>
            <person name="Fujiwara M."/>
            <person name="Mori M."/>
            <person name="Tomita M."/>
            <person name="Arakawa K."/>
        </authorList>
    </citation>
    <scope>NUCLEOTIDE SEQUENCE [LARGE SCALE GENOMIC DNA]</scope>
</reference>
<comment type="subcellular location">
    <subcellularLocation>
        <location evidence="1">Nucleus</location>
    </subcellularLocation>
</comment>
<comment type="caution">
    <text evidence="3">The sequence shown here is derived from an EMBL/GenBank/DDBJ whole genome shotgun (WGS) entry which is preliminary data.</text>
</comment>
<dbReference type="InterPro" id="IPR009057">
    <property type="entry name" value="Homeodomain-like_sf"/>
</dbReference>
<dbReference type="GO" id="GO:0003677">
    <property type="term" value="F:DNA binding"/>
    <property type="evidence" value="ECO:0007669"/>
    <property type="project" value="InterPro"/>
</dbReference>
<dbReference type="AlphaFoldDB" id="A0A4Y2I9K0"/>
<dbReference type="SUPFAM" id="SSF46689">
    <property type="entry name" value="Homeodomain-like"/>
    <property type="match status" value="1"/>
</dbReference>
<sequence length="127" mass="13700">MPLGTNLSGFQKGKMVAFKSSGLTARQIATKLNRSRTVIYNFLKNPGKCGRQRHTGQAFIQLQALVVYGIFGDKAVPRGRCLVCVSFSANGAVVSTRCYVSGSFARLDFRILSTPSAIGVILVIKSL</sequence>
<evidence type="ECO:0000256" key="1">
    <source>
        <dbReference type="ARBA" id="ARBA00004123"/>
    </source>
</evidence>
<dbReference type="OrthoDB" id="8060176at2759"/>